<sequence>MRIALNLALFVLPFVLYFVWLHLKERNPFLKEHWDRQPVVWLGLFGLVLGGGYFLYHLSYQVRDPNVVYRPARVENGVFFPAEMQPRRPEPPR</sequence>
<comment type="caution">
    <text evidence="2">The sequence shown here is derived from an EMBL/GenBank/DDBJ whole genome shotgun (WGS) entry which is preliminary data.</text>
</comment>
<dbReference type="OrthoDB" id="7366326at2"/>
<dbReference type="EMBL" id="PZZL01000006">
    <property type="protein sequence ID" value="PTM53508.1"/>
    <property type="molecule type" value="Genomic_DNA"/>
</dbReference>
<reference evidence="2 3" key="1">
    <citation type="submission" date="2018-04" db="EMBL/GenBank/DDBJ databases">
        <title>Genomic Encyclopedia of Archaeal and Bacterial Type Strains, Phase II (KMG-II): from individual species to whole genera.</title>
        <authorList>
            <person name="Goeker M."/>
        </authorList>
    </citation>
    <scope>NUCLEOTIDE SEQUENCE [LARGE SCALE GENOMIC DNA]</scope>
    <source>
        <strain evidence="2 3">DSM 25521</strain>
    </source>
</reference>
<name>A0A2T4Z194_9HYPH</name>
<dbReference type="Proteomes" id="UP000241808">
    <property type="component" value="Unassembled WGS sequence"/>
</dbReference>
<keyword evidence="1" id="KW-0812">Transmembrane</keyword>
<organism evidence="2 3">
    <name type="scientific">Phreatobacter oligotrophus</name>
    <dbReference type="NCBI Taxonomy" id="1122261"/>
    <lineage>
        <taxon>Bacteria</taxon>
        <taxon>Pseudomonadati</taxon>
        <taxon>Pseudomonadota</taxon>
        <taxon>Alphaproteobacteria</taxon>
        <taxon>Hyphomicrobiales</taxon>
        <taxon>Phreatobacteraceae</taxon>
        <taxon>Phreatobacter</taxon>
    </lineage>
</organism>
<accession>A0A2T4Z194</accession>
<dbReference type="RefSeq" id="WP_108178284.1">
    <property type="nucleotide sequence ID" value="NZ_JAIESU010000016.1"/>
</dbReference>
<evidence type="ECO:0000313" key="3">
    <source>
        <dbReference type="Proteomes" id="UP000241808"/>
    </source>
</evidence>
<evidence type="ECO:0000256" key="1">
    <source>
        <dbReference type="SAM" id="Phobius"/>
    </source>
</evidence>
<keyword evidence="1" id="KW-0472">Membrane</keyword>
<dbReference type="AlphaFoldDB" id="A0A2T4Z194"/>
<evidence type="ECO:0000313" key="2">
    <source>
        <dbReference type="EMBL" id="PTM53508.1"/>
    </source>
</evidence>
<keyword evidence="3" id="KW-1185">Reference proteome</keyword>
<dbReference type="InterPro" id="IPR046093">
    <property type="entry name" value="DUF6111"/>
</dbReference>
<protein>
    <submittedName>
        <fullName evidence="2">Uncharacterized protein</fullName>
    </submittedName>
</protein>
<keyword evidence="1" id="KW-1133">Transmembrane helix</keyword>
<gene>
    <name evidence="2" type="ORF">C8P69_106162</name>
</gene>
<proteinExistence type="predicted"/>
<feature type="transmembrane region" description="Helical" evidence="1">
    <location>
        <begin position="7"/>
        <end position="23"/>
    </location>
</feature>
<feature type="transmembrane region" description="Helical" evidence="1">
    <location>
        <begin position="38"/>
        <end position="56"/>
    </location>
</feature>
<dbReference type="Pfam" id="PF19606">
    <property type="entry name" value="DUF6111"/>
    <property type="match status" value="1"/>
</dbReference>